<dbReference type="EMBL" id="AP018738">
    <property type="protein sequence ID" value="BBE52219.1"/>
    <property type="molecule type" value="Genomic_DNA"/>
</dbReference>
<dbReference type="InterPro" id="IPR012902">
    <property type="entry name" value="N_methyl_site"/>
</dbReference>
<organism evidence="4 5">
    <name type="scientific">Ferriphaselus amnicola</name>
    <dbReference type="NCBI Taxonomy" id="1188319"/>
    <lineage>
        <taxon>Bacteria</taxon>
        <taxon>Pseudomonadati</taxon>
        <taxon>Pseudomonadota</taxon>
        <taxon>Betaproteobacteria</taxon>
        <taxon>Nitrosomonadales</taxon>
        <taxon>Gallionellaceae</taxon>
        <taxon>Ferriphaselus</taxon>
    </lineage>
</organism>
<dbReference type="PANTHER" id="PTHR30093:SF34">
    <property type="entry name" value="PREPILIN PEPTIDASE-DEPENDENT PROTEIN D"/>
    <property type="match status" value="1"/>
</dbReference>
<dbReference type="GO" id="GO:0015627">
    <property type="term" value="C:type II protein secretion system complex"/>
    <property type="evidence" value="ECO:0007669"/>
    <property type="project" value="InterPro"/>
</dbReference>
<sequence length="141" mass="14562">MKRQSGFTLVEVMVAVVIAAILASVALPAYTNYVRRGKISEATSNLASLRVVMEQYYQDNRTYMNGGACGATMPAAPAVQHFTFACAGTATTYTLTATGIGGMAGFSYTLNEANAKASAVAGVAGWAGNNACWVTKQGGAC</sequence>
<dbReference type="Proteomes" id="UP000033070">
    <property type="component" value="Chromosome"/>
</dbReference>
<evidence type="ECO:0000256" key="1">
    <source>
        <dbReference type="ARBA" id="ARBA00005233"/>
    </source>
</evidence>
<dbReference type="PROSITE" id="PS00409">
    <property type="entry name" value="PROKAR_NTER_METHYL"/>
    <property type="match status" value="1"/>
</dbReference>
<dbReference type="KEGG" id="fam:OYT1_ch2713"/>
<keyword evidence="5" id="KW-1185">Reference proteome</keyword>
<evidence type="ECO:0000313" key="5">
    <source>
        <dbReference type="Proteomes" id="UP000033070"/>
    </source>
</evidence>
<evidence type="ECO:0000256" key="3">
    <source>
        <dbReference type="SAM" id="Phobius"/>
    </source>
</evidence>
<dbReference type="AlphaFoldDB" id="A0A2Z6GFN7"/>
<proteinExistence type="inferred from homology"/>
<keyword evidence="3" id="KW-1133">Transmembrane helix</keyword>
<gene>
    <name evidence="4" type="ORF">OYT1_ch2713</name>
</gene>
<dbReference type="Pfam" id="PF16732">
    <property type="entry name" value="ComP_DUS"/>
    <property type="match status" value="1"/>
</dbReference>
<dbReference type="InterPro" id="IPR031982">
    <property type="entry name" value="PilE-like"/>
</dbReference>
<dbReference type="InterPro" id="IPR045584">
    <property type="entry name" value="Pilin-like"/>
</dbReference>
<dbReference type="OrthoDB" id="8592370at2"/>
<keyword evidence="3" id="KW-0812">Transmembrane</keyword>
<dbReference type="Gene3D" id="3.30.700.10">
    <property type="entry name" value="Glycoprotein, Type 4 Pilin"/>
    <property type="match status" value="1"/>
</dbReference>
<dbReference type="NCBIfam" id="TIGR02532">
    <property type="entry name" value="IV_pilin_GFxxxE"/>
    <property type="match status" value="1"/>
</dbReference>
<dbReference type="SUPFAM" id="SSF54523">
    <property type="entry name" value="Pili subunits"/>
    <property type="match status" value="1"/>
</dbReference>
<dbReference type="InterPro" id="IPR000983">
    <property type="entry name" value="Bac_GSPG_pilin"/>
</dbReference>
<evidence type="ECO:0000313" key="4">
    <source>
        <dbReference type="EMBL" id="BBE52219.1"/>
    </source>
</evidence>
<dbReference type="GO" id="GO:0043683">
    <property type="term" value="P:type IV pilus assembly"/>
    <property type="evidence" value="ECO:0007669"/>
    <property type="project" value="InterPro"/>
</dbReference>
<dbReference type="STRING" id="1188319.OYT1_02211"/>
<keyword evidence="2" id="KW-0488">Methylation</keyword>
<dbReference type="PRINTS" id="PR00813">
    <property type="entry name" value="BCTERIALGSPG"/>
</dbReference>
<reference evidence="4 5" key="1">
    <citation type="submission" date="2018-06" db="EMBL/GenBank/DDBJ databases">
        <title>OYT1 Genome Sequencing.</title>
        <authorList>
            <person name="Kato S."/>
            <person name="Itoh T."/>
            <person name="Ohkuma M."/>
        </authorList>
    </citation>
    <scope>NUCLEOTIDE SEQUENCE [LARGE SCALE GENOMIC DNA]</scope>
    <source>
        <strain evidence="4 5">OYT1</strain>
    </source>
</reference>
<keyword evidence="3" id="KW-0472">Membrane</keyword>
<comment type="similarity">
    <text evidence="1">Belongs to the N-Me-Phe pilin family.</text>
</comment>
<protein>
    <submittedName>
        <fullName evidence="4">Fimbrial protein</fullName>
    </submittedName>
</protein>
<dbReference type="GO" id="GO:0015628">
    <property type="term" value="P:protein secretion by the type II secretion system"/>
    <property type="evidence" value="ECO:0007669"/>
    <property type="project" value="InterPro"/>
</dbReference>
<evidence type="ECO:0000256" key="2">
    <source>
        <dbReference type="ARBA" id="ARBA00022481"/>
    </source>
</evidence>
<accession>A0A2Z6GFN7</accession>
<name>A0A2Z6GFN7_9PROT</name>
<dbReference type="RefSeq" id="WP_062627313.1">
    <property type="nucleotide sequence ID" value="NZ_AP018738.1"/>
</dbReference>
<feature type="transmembrane region" description="Helical" evidence="3">
    <location>
        <begin position="12"/>
        <end position="30"/>
    </location>
</feature>
<dbReference type="PANTHER" id="PTHR30093">
    <property type="entry name" value="GENERAL SECRETION PATHWAY PROTEIN G"/>
    <property type="match status" value="1"/>
</dbReference>
<dbReference type="Pfam" id="PF07963">
    <property type="entry name" value="N_methyl"/>
    <property type="match status" value="1"/>
</dbReference>